<organism evidence="1">
    <name type="scientific">Timema poppense</name>
    <name type="common">Walking stick</name>
    <dbReference type="NCBI Taxonomy" id="170557"/>
    <lineage>
        <taxon>Eukaryota</taxon>
        <taxon>Metazoa</taxon>
        <taxon>Ecdysozoa</taxon>
        <taxon>Arthropoda</taxon>
        <taxon>Hexapoda</taxon>
        <taxon>Insecta</taxon>
        <taxon>Pterygota</taxon>
        <taxon>Neoptera</taxon>
        <taxon>Polyneoptera</taxon>
        <taxon>Phasmatodea</taxon>
        <taxon>Timematodea</taxon>
        <taxon>Timematoidea</taxon>
        <taxon>Timematidae</taxon>
        <taxon>Timema</taxon>
    </lineage>
</organism>
<sequence length="207" mass="23201">MSANSLKAYDLKQFQVVFHLSQLTSAAFSPRRPLGQRTVGTNTNKQVSRQNTDEEDVVICRESLNTLTERPKFGSSFPWHVSYVCGDSFTETKNESPNTRYQAGNTRGSVTLSSRFEKKLLHHLLTGKPFAFGVQVRGFKTEHSILAERARNPTWGDRLRVVFGLSQPSLAVGSHANKQAEKSVLTHPDQAEKLKCMCEMLICVNKT</sequence>
<accession>A0A7R9H620</accession>
<dbReference type="AlphaFoldDB" id="A0A7R9H620"/>
<dbReference type="EMBL" id="OD004050">
    <property type="protein sequence ID" value="CAD7409212.1"/>
    <property type="molecule type" value="Genomic_DNA"/>
</dbReference>
<evidence type="ECO:0000313" key="1">
    <source>
        <dbReference type="EMBL" id="CAD7409212.1"/>
    </source>
</evidence>
<reference evidence="1" key="1">
    <citation type="submission" date="2020-11" db="EMBL/GenBank/DDBJ databases">
        <authorList>
            <person name="Tran Van P."/>
        </authorList>
    </citation>
    <scope>NUCLEOTIDE SEQUENCE</scope>
</reference>
<name>A0A7R9H620_TIMPO</name>
<proteinExistence type="predicted"/>
<gene>
    <name evidence="1" type="ORF">TPSB3V08_LOCUS6715</name>
</gene>
<protein>
    <submittedName>
        <fullName evidence="1">Uncharacterized protein</fullName>
    </submittedName>
</protein>